<keyword evidence="2" id="KW-0812">Transmembrane</keyword>
<gene>
    <name evidence="5" type="ORF">PGLA2088_LOCUS7445</name>
</gene>
<feature type="signal peptide" evidence="3">
    <location>
        <begin position="1"/>
        <end position="31"/>
    </location>
</feature>
<accession>A0A813IDX5</accession>
<dbReference type="Pfam" id="PF13475">
    <property type="entry name" value="DUF4116"/>
    <property type="match status" value="3"/>
</dbReference>
<feature type="domain" description="DUF4116" evidence="4">
    <location>
        <begin position="250"/>
        <end position="290"/>
    </location>
</feature>
<feature type="region of interest" description="Disordered" evidence="1">
    <location>
        <begin position="171"/>
        <end position="208"/>
    </location>
</feature>
<evidence type="ECO:0000256" key="1">
    <source>
        <dbReference type="SAM" id="MobiDB-lite"/>
    </source>
</evidence>
<feature type="transmembrane region" description="Helical" evidence="2">
    <location>
        <begin position="47"/>
        <end position="65"/>
    </location>
</feature>
<dbReference type="Proteomes" id="UP000626109">
    <property type="component" value="Unassembled WGS sequence"/>
</dbReference>
<feature type="domain" description="DUF4116" evidence="4">
    <location>
        <begin position="301"/>
        <end position="348"/>
    </location>
</feature>
<keyword evidence="3" id="KW-0732">Signal</keyword>
<reference evidence="5" key="1">
    <citation type="submission" date="2021-02" db="EMBL/GenBank/DDBJ databases">
        <authorList>
            <person name="Dougan E. K."/>
            <person name="Rhodes N."/>
            <person name="Thang M."/>
            <person name="Chan C."/>
        </authorList>
    </citation>
    <scope>NUCLEOTIDE SEQUENCE</scope>
</reference>
<keyword evidence="2" id="KW-1133">Transmembrane helix</keyword>
<feature type="domain" description="DUF4116" evidence="4">
    <location>
        <begin position="404"/>
        <end position="434"/>
    </location>
</feature>
<dbReference type="EMBL" id="CAJNNW010007719">
    <property type="protein sequence ID" value="CAE8649466.1"/>
    <property type="molecule type" value="Genomic_DNA"/>
</dbReference>
<comment type="caution">
    <text evidence="5">The sequence shown here is derived from an EMBL/GenBank/DDBJ whole genome shotgun (WGS) entry which is preliminary data.</text>
</comment>
<feature type="chain" id="PRO_5032890786" description="DUF4116 domain-containing protein" evidence="3">
    <location>
        <begin position="32"/>
        <end position="435"/>
    </location>
</feature>
<dbReference type="InterPro" id="IPR025197">
    <property type="entry name" value="DUF4116"/>
</dbReference>
<feature type="compositionally biased region" description="Basic and acidic residues" evidence="1">
    <location>
        <begin position="187"/>
        <end position="203"/>
    </location>
</feature>
<protein>
    <recommendedName>
        <fullName evidence="4">DUF4116 domain-containing protein</fullName>
    </recommendedName>
</protein>
<keyword evidence="2" id="KW-0472">Membrane</keyword>
<proteinExistence type="predicted"/>
<evidence type="ECO:0000259" key="4">
    <source>
        <dbReference type="Pfam" id="PF13475"/>
    </source>
</evidence>
<feature type="non-terminal residue" evidence="5">
    <location>
        <position position="435"/>
    </location>
</feature>
<dbReference type="AlphaFoldDB" id="A0A813IDX5"/>
<evidence type="ECO:0000256" key="3">
    <source>
        <dbReference type="SAM" id="SignalP"/>
    </source>
</evidence>
<evidence type="ECO:0000256" key="2">
    <source>
        <dbReference type="SAM" id="Phobius"/>
    </source>
</evidence>
<evidence type="ECO:0000313" key="6">
    <source>
        <dbReference type="Proteomes" id="UP000626109"/>
    </source>
</evidence>
<name>A0A813IDX5_POLGL</name>
<evidence type="ECO:0000313" key="5">
    <source>
        <dbReference type="EMBL" id="CAE8649466.1"/>
    </source>
</evidence>
<organism evidence="5 6">
    <name type="scientific">Polarella glacialis</name>
    <name type="common">Dinoflagellate</name>
    <dbReference type="NCBI Taxonomy" id="89957"/>
    <lineage>
        <taxon>Eukaryota</taxon>
        <taxon>Sar</taxon>
        <taxon>Alveolata</taxon>
        <taxon>Dinophyceae</taxon>
        <taxon>Suessiales</taxon>
        <taxon>Suessiaceae</taxon>
        <taxon>Polarella</taxon>
    </lineage>
</organism>
<sequence>MLSAMRRQRPKVAAQLLIAQVLFLRCLVVEGQTEFRQQEHQVETPGTLHWVLAVLLILVLVVGLMRVCRVLRMSENITIARSAPEGMRTVECGSCRIAQYVSAQGRIFICFSCHCANRIPIEIPRMAEQELVIPVGPLKKFEFKKGGENYWQERSFAAAYHSALGLQGQVREGEGNSKATKSVTLKTRGEDKDEGKDKPEKKAGAKKKAIKKMKSKEEVELEHIDLEPWEAAVAYDWRRLIDAPEAVTADKNIVRLAVKQSWKAFEHAAEALQDDEELALIAVQGSWWAVELCGENAGANQDVALAAIRQNILAFESLSLEIRDNKPLMMEAVCHDGATLQYASEELRSQRDLVLAAVQTAGGEALVHAAEELRNEEELVLLALRAPKGADMALVAAGGTLQADPEFVLKVLGQNGLCLQYAPLAIQDNRKFVMA</sequence>